<dbReference type="PROSITE" id="PS50157">
    <property type="entry name" value="ZINC_FINGER_C2H2_2"/>
    <property type="match status" value="5"/>
</dbReference>
<dbReference type="OrthoDB" id="654211at2759"/>
<name>W8AUE2_CERCA</name>
<reference evidence="10" key="3">
    <citation type="submission" date="2020-11" db="EMBL/GenBank/DDBJ databases">
        <authorList>
            <person name="Whitehead M."/>
        </authorList>
    </citation>
    <scope>NUCLEOTIDE SEQUENCE</scope>
    <source>
        <strain evidence="10">EGII</strain>
    </source>
</reference>
<evidence type="ECO:0000256" key="6">
    <source>
        <dbReference type="ARBA" id="ARBA00023242"/>
    </source>
</evidence>
<dbReference type="Pfam" id="PF00096">
    <property type="entry name" value="zf-C2H2"/>
    <property type="match status" value="2"/>
</dbReference>
<dbReference type="InterPro" id="IPR013087">
    <property type="entry name" value="Znf_C2H2_type"/>
</dbReference>
<accession>W8AUE2</accession>
<feature type="domain" description="C2H2-type" evidence="9">
    <location>
        <begin position="513"/>
        <end position="541"/>
    </location>
</feature>
<evidence type="ECO:0000256" key="5">
    <source>
        <dbReference type="ARBA" id="ARBA00022833"/>
    </source>
</evidence>
<comment type="subcellular location">
    <subcellularLocation>
        <location evidence="1">Nucleus</location>
    </subcellularLocation>
</comment>
<dbReference type="AlphaFoldDB" id="W8AUE2"/>
<proteinExistence type="evidence at transcript level"/>
<feature type="domain" description="C2H2-type" evidence="9">
    <location>
        <begin position="256"/>
        <end position="283"/>
    </location>
</feature>
<feature type="domain" description="C2H2-type" evidence="9">
    <location>
        <begin position="571"/>
        <end position="596"/>
    </location>
</feature>
<evidence type="ECO:0000256" key="7">
    <source>
        <dbReference type="PROSITE-ProRule" id="PRU00042"/>
    </source>
</evidence>
<organism evidence="11">
    <name type="scientific">Ceratitis capitata</name>
    <name type="common">Mediterranean fruit fly</name>
    <name type="synonym">Tephritis capitata</name>
    <dbReference type="NCBI Taxonomy" id="7213"/>
    <lineage>
        <taxon>Eukaryota</taxon>
        <taxon>Metazoa</taxon>
        <taxon>Ecdysozoa</taxon>
        <taxon>Arthropoda</taxon>
        <taxon>Hexapoda</taxon>
        <taxon>Insecta</taxon>
        <taxon>Pterygota</taxon>
        <taxon>Neoptera</taxon>
        <taxon>Endopterygota</taxon>
        <taxon>Diptera</taxon>
        <taxon>Brachycera</taxon>
        <taxon>Muscomorpha</taxon>
        <taxon>Tephritoidea</taxon>
        <taxon>Tephritidae</taxon>
        <taxon>Ceratitis</taxon>
        <taxon>Ceratitis</taxon>
    </lineage>
</organism>
<reference evidence="11" key="2">
    <citation type="journal article" date="2014" name="BMC Genomics">
        <title>A genomic perspective to assessing quality of mass-reared SIT flies used in Mediterranean fruit fly (Ceratitis capitata) eradication in California.</title>
        <authorList>
            <person name="Calla B."/>
            <person name="Hall B."/>
            <person name="Hou S."/>
            <person name="Geib S.M."/>
        </authorList>
    </citation>
    <scope>NUCLEOTIDE SEQUENCE</scope>
</reference>
<dbReference type="KEGG" id="ccat:101448729"/>
<dbReference type="GO" id="GO:0005634">
    <property type="term" value="C:nucleus"/>
    <property type="evidence" value="ECO:0007669"/>
    <property type="project" value="UniProtKB-SubCell"/>
</dbReference>
<dbReference type="PROSITE" id="PS00028">
    <property type="entry name" value="ZINC_FINGER_C2H2_1"/>
    <property type="match status" value="5"/>
</dbReference>
<protein>
    <submittedName>
        <fullName evidence="10">(Mediterranean fruit fly) hypothetical protein</fullName>
    </submittedName>
    <submittedName>
        <fullName evidence="11">Zinc finger protein 711</fullName>
    </submittedName>
</protein>
<dbReference type="Gene3D" id="3.30.160.60">
    <property type="entry name" value="Classic Zinc Finger"/>
    <property type="match status" value="5"/>
</dbReference>
<feature type="compositionally biased region" description="Basic and acidic residues" evidence="8">
    <location>
        <begin position="352"/>
        <end position="365"/>
    </location>
</feature>
<evidence type="ECO:0000256" key="4">
    <source>
        <dbReference type="ARBA" id="ARBA00022771"/>
    </source>
</evidence>
<dbReference type="InterPro" id="IPR050888">
    <property type="entry name" value="ZnF_C2H2-type_TF"/>
</dbReference>
<keyword evidence="3" id="KW-0677">Repeat</keyword>
<dbReference type="SMART" id="SM00355">
    <property type="entry name" value="ZnF_C2H2"/>
    <property type="match status" value="10"/>
</dbReference>
<feature type="domain" description="C2H2-type" evidence="9">
    <location>
        <begin position="115"/>
        <end position="143"/>
    </location>
</feature>
<evidence type="ECO:0000256" key="2">
    <source>
        <dbReference type="ARBA" id="ARBA00022723"/>
    </source>
</evidence>
<gene>
    <name evidence="11" type="primary">ZN711</name>
    <name evidence="10" type="ORF">CCAP1982_LOCUS14399</name>
</gene>
<dbReference type="Proteomes" id="UP000606786">
    <property type="component" value="Unassembled WGS sequence"/>
</dbReference>
<evidence type="ECO:0000313" key="10">
    <source>
        <dbReference type="EMBL" id="CAD7006064.1"/>
    </source>
</evidence>
<dbReference type="SUPFAM" id="SSF57667">
    <property type="entry name" value="beta-beta-alpha zinc fingers"/>
    <property type="match status" value="2"/>
</dbReference>
<keyword evidence="6" id="KW-0539">Nucleus</keyword>
<feature type="domain" description="C2H2-type" evidence="9">
    <location>
        <begin position="146"/>
        <end position="174"/>
    </location>
</feature>
<reference evidence="11" key="1">
    <citation type="submission" date="2013-07" db="EMBL/GenBank/DDBJ databases">
        <authorList>
            <person name="Geib S."/>
        </authorList>
    </citation>
    <scope>NUCLEOTIDE SEQUENCE</scope>
</reference>
<dbReference type="EMBL" id="GAMC01016668">
    <property type="protein sequence ID" value="JAB89887.1"/>
    <property type="molecule type" value="mRNA"/>
</dbReference>
<sequence>MKTCSLCKSKNDKLFHPEEKLLDTQLSSVIKFVFCNHSLEFPPKFLICTECSLALLQTEIVLKRLSEALPNNRNFIGEQKSLNGQEINKDKDEDENAETNGDNSSKKKNSMDWTFYCPNCEYTTTKPTLYKSHLKSKHKYEDPRIYKCMYCTESYQRKIGVKNHIDCVHENKPRPTRQRRKTIAFDSPNVLSSTTIKNQLGNDTSVADTNNDSLLVYDPNMPYEFLCTQCNYKTVQPKIFKRHMLSKHQVEDNRIYKCRKCPSTYARQFALNNHIAYEHEKKPKPQRRKSIAADVSSNNLADEEILVPKIEPEDEVEDLRCELCLYQADNSNGLKRHMVIVHQNDSINTNGHDFDTTNHEEQQRNEEEEEEEHVFQVPQKRSRNQLSFSENPTAEWIFQCSYCDFESKKKKSFKAHLSDVHDIDDSEVYKCTYCTAAYEHFRLLRQHVTNKHSIDLTSMSDTAAESDASYSQRPKKQKRDFTPIRSIKSIIIESEEEQTPAKSFKSNGVKAKGYCVVCGKQFSSVEKLRSHMDKRHGGDEIKKCQNCDAQFHSLEKYEAHLFSEKCLDAKLECQYPGCPKRFNRPSKMKQHMQEKHPDLID</sequence>
<dbReference type="EMBL" id="GAMC01016670">
    <property type="protein sequence ID" value="JAB89885.1"/>
    <property type="molecule type" value="mRNA"/>
</dbReference>
<keyword evidence="4 7" id="KW-0863">Zinc-finger</keyword>
<dbReference type="PANTHER" id="PTHR24406">
    <property type="entry name" value="TRANSCRIPTIONAL REPRESSOR CTCFL-RELATED"/>
    <property type="match status" value="1"/>
</dbReference>
<keyword evidence="12" id="KW-1185">Reference proteome</keyword>
<dbReference type="GeneID" id="101448729"/>
<dbReference type="InterPro" id="IPR036236">
    <property type="entry name" value="Znf_C2H2_sf"/>
</dbReference>
<keyword evidence="2" id="KW-0479">Metal-binding</keyword>
<evidence type="ECO:0000259" key="9">
    <source>
        <dbReference type="PROSITE" id="PS50157"/>
    </source>
</evidence>
<evidence type="ECO:0000313" key="11">
    <source>
        <dbReference type="EMBL" id="JAB89887.1"/>
    </source>
</evidence>
<evidence type="ECO:0000256" key="3">
    <source>
        <dbReference type="ARBA" id="ARBA00022737"/>
    </source>
</evidence>
<evidence type="ECO:0000313" key="12">
    <source>
        <dbReference type="Proteomes" id="UP000606786"/>
    </source>
</evidence>
<dbReference type="EMBL" id="CAJHJT010000034">
    <property type="protein sequence ID" value="CAD7006064.1"/>
    <property type="molecule type" value="Genomic_DNA"/>
</dbReference>
<evidence type="ECO:0000256" key="1">
    <source>
        <dbReference type="ARBA" id="ARBA00004123"/>
    </source>
</evidence>
<evidence type="ECO:0000256" key="8">
    <source>
        <dbReference type="SAM" id="MobiDB-lite"/>
    </source>
</evidence>
<feature type="region of interest" description="Disordered" evidence="8">
    <location>
        <begin position="80"/>
        <end position="107"/>
    </location>
</feature>
<keyword evidence="5" id="KW-0862">Zinc</keyword>
<dbReference type="GO" id="GO:0008270">
    <property type="term" value="F:zinc ion binding"/>
    <property type="evidence" value="ECO:0007669"/>
    <property type="project" value="UniProtKB-KW"/>
</dbReference>
<feature type="region of interest" description="Disordered" evidence="8">
    <location>
        <begin position="346"/>
        <end position="372"/>
    </location>
</feature>